<feature type="transmembrane region" description="Helical" evidence="1">
    <location>
        <begin position="202"/>
        <end position="219"/>
    </location>
</feature>
<accession>A0A7W8XMZ9</accession>
<organism evidence="3 4">
    <name type="scientific">Rhizobium paranaense</name>
    <dbReference type="NCBI Taxonomy" id="1650438"/>
    <lineage>
        <taxon>Bacteria</taxon>
        <taxon>Pseudomonadati</taxon>
        <taxon>Pseudomonadota</taxon>
        <taxon>Alphaproteobacteria</taxon>
        <taxon>Hyphomicrobiales</taxon>
        <taxon>Rhizobiaceae</taxon>
        <taxon>Rhizobium/Agrobacterium group</taxon>
        <taxon>Rhizobium</taxon>
    </lineage>
</organism>
<keyword evidence="1" id="KW-1133">Transmembrane helix</keyword>
<feature type="transmembrane region" description="Helical" evidence="1">
    <location>
        <begin position="173"/>
        <end position="195"/>
    </location>
</feature>
<proteinExistence type="predicted"/>
<keyword evidence="1" id="KW-0812">Transmembrane</keyword>
<dbReference type="Proteomes" id="UP000549882">
    <property type="component" value="Unassembled WGS sequence"/>
</dbReference>
<evidence type="ECO:0000259" key="2">
    <source>
        <dbReference type="Pfam" id="PF09925"/>
    </source>
</evidence>
<feature type="transmembrane region" description="Helical" evidence="1">
    <location>
        <begin position="225"/>
        <end position="243"/>
    </location>
</feature>
<sequence length="384" mass="41761">MYRARLERDIKIWVDKGLVDAPTAAAILSEYDSRPASFSLGRVLAVMAALLVGVAILLFVASNWEAIPRIIRLFGLIAMIWAFYLGGAYSFVRGHSILASAVLILGTMSFGGAMSLVGQMYNMSGDELMMMIVWFAIASIAAALFRSSAQVALAGFLAWGFCGFYLWDHYDQWYGLMPWAPPVMAAVLIALVRYVDAPRSRHLAYLMLVGWLTWIFAQYESLHAAIVLAAAGMIAFLAVSLPVSPLMRIARTAGAAPAFYSFLIAAIGLFAIHGEIGSGIFENNIWVENKLPLIAIAFATLASAVVAIILSGRDNGAVRYLAYAVFAWEILYLASETVGSIIGTSGFFLICGVLVAIAAWLVIRLERRFSHHDGPRSESQEVQA</sequence>
<feature type="transmembrane region" description="Helical" evidence="1">
    <location>
        <begin position="293"/>
        <end position="310"/>
    </location>
</feature>
<gene>
    <name evidence="3" type="ORF">GGD50_000974</name>
</gene>
<feature type="transmembrane region" description="Helical" evidence="1">
    <location>
        <begin position="70"/>
        <end position="92"/>
    </location>
</feature>
<feature type="transmembrane region" description="Helical" evidence="1">
    <location>
        <begin position="255"/>
        <end position="273"/>
    </location>
</feature>
<feature type="transmembrane region" description="Helical" evidence="1">
    <location>
        <begin position="128"/>
        <end position="144"/>
    </location>
</feature>
<feature type="transmembrane region" description="Helical" evidence="1">
    <location>
        <begin position="341"/>
        <end position="363"/>
    </location>
</feature>
<feature type="transmembrane region" description="Helical" evidence="1">
    <location>
        <begin position="97"/>
        <end position="116"/>
    </location>
</feature>
<evidence type="ECO:0000313" key="4">
    <source>
        <dbReference type="Proteomes" id="UP000549882"/>
    </source>
</evidence>
<dbReference type="AlphaFoldDB" id="A0A7W8XMZ9"/>
<dbReference type="Pfam" id="PF09925">
    <property type="entry name" value="DUF2157"/>
    <property type="match status" value="1"/>
</dbReference>
<feature type="domain" description="DUF2157" evidence="2">
    <location>
        <begin position="13"/>
        <end position="149"/>
    </location>
</feature>
<evidence type="ECO:0000313" key="3">
    <source>
        <dbReference type="EMBL" id="MBB5572398.1"/>
    </source>
</evidence>
<keyword evidence="1" id="KW-0472">Membrane</keyword>
<dbReference type="EMBL" id="JACHBI010000001">
    <property type="protein sequence ID" value="MBB5572398.1"/>
    <property type="molecule type" value="Genomic_DNA"/>
</dbReference>
<feature type="transmembrane region" description="Helical" evidence="1">
    <location>
        <begin position="43"/>
        <end position="64"/>
    </location>
</feature>
<protein>
    <submittedName>
        <fullName evidence="3">Putative membrane protein</fullName>
    </submittedName>
</protein>
<name>A0A7W8XMZ9_9HYPH</name>
<feature type="transmembrane region" description="Helical" evidence="1">
    <location>
        <begin position="151"/>
        <end position="167"/>
    </location>
</feature>
<feature type="transmembrane region" description="Helical" evidence="1">
    <location>
        <begin position="317"/>
        <end position="335"/>
    </location>
</feature>
<dbReference type="RefSeq" id="WP_107107898.1">
    <property type="nucleotide sequence ID" value="NZ_JACHBI010000001.1"/>
</dbReference>
<evidence type="ECO:0000256" key="1">
    <source>
        <dbReference type="SAM" id="Phobius"/>
    </source>
</evidence>
<reference evidence="3 4" key="1">
    <citation type="submission" date="2020-08" db="EMBL/GenBank/DDBJ databases">
        <title>Genomic Encyclopedia of Type Strains, Phase IV (KMG-V): Genome sequencing to study the core and pangenomes of soil and plant-associated prokaryotes.</title>
        <authorList>
            <person name="Whitman W."/>
        </authorList>
    </citation>
    <scope>NUCLEOTIDE SEQUENCE [LARGE SCALE GENOMIC DNA]</scope>
    <source>
        <strain evidence="3 4">SEMIA 4064</strain>
    </source>
</reference>
<keyword evidence="4" id="KW-1185">Reference proteome</keyword>
<comment type="caution">
    <text evidence="3">The sequence shown here is derived from an EMBL/GenBank/DDBJ whole genome shotgun (WGS) entry which is preliminary data.</text>
</comment>
<dbReference type="InterPro" id="IPR018677">
    <property type="entry name" value="DUF2157"/>
</dbReference>